<dbReference type="Pfam" id="PF13490">
    <property type="entry name" value="zf-HC2"/>
    <property type="match status" value="1"/>
</dbReference>
<comment type="caution">
    <text evidence="3">The sequence shown here is derived from an EMBL/GenBank/DDBJ whole genome shotgun (WGS) entry which is preliminary data.</text>
</comment>
<proteinExistence type="predicted"/>
<accession>A0A2W5SZ93</accession>
<dbReference type="Proteomes" id="UP000249061">
    <property type="component" value="Unassembled WGS sequence"/>
</dbReference>
<name>A0A2W5SZ93_9BACT</name>
<feature type="domain" description="Putative zinc-finger" evidence="2">
    <location>
        <begin position="9"/>
        <end position="34"/>
    </location>
</feature>
<gene>
    <name evidence="3" type="ORF">DI536_31425</name>
</gene>
<evidence type="ECO:0000313" key="3">
    <source>
        <dbReference type="EMBL" id="PZR05973.1"/>
    </source>
</evidence>
<dbReference type="InterPro" id="IPR027383">
    <property type="entry name" value="Znf_put"/>
</dbReference>
<evidence type="ECO:0000313" key="4">
    <source>
        <dbReference type="Proteomes" id="UP000249061"/>
    </source>
</evidence>
<dbReference type="Gene3D" id="1.10.10.1320">
    <property type="entry name" value="Anti-sigma factor, zinc-finger domain"/>
    <property type="match status" value="1"/>
</dbReference>
<feature type="region of interest" description="Disordered" evidence="1">
    <location>
        <begin position="168"/>
        <end position="200"/>
    </location>
</feature>
<dbReference type="EMBL" id="QFQP01000041">
    <property type="protein sequence ID" value="PZR05973.1"/>
    <property type="molecule type" value="Genomic_DNA"/>
</dbReference>
<evidence type="ECO:0000256" key="1">
    <source>
        <dbReference type="SAM" id="MobiDB-lite"/>
    </source>
</evidence>
<protein>
    <recommendedName>
        <fullName evidence="2">Putative zinc-finger domain-containing protein</fullName>
    </recommendedName>
</protein>
<evidence type="ECO:0000259" key="2">
    <source>
        <dbReference type="Pfam" id="PF13490"/>
    </source>
</evidence>
<organism evidence="3 4">
    <name type="scientific">Archangium gephyra</name>
    <dbReference type="NCBI Taxonomy" id="48"/>
    <lineage>
        <taxon>Bacteria</taxon>
        <taxon>Pseudomonadati</taxon>
        <taxon>Myxococcota</taxon>
        <taxon>Myxococcia</taxon>
        <taxon>Myxococcales</taxon>
        <taxon>Cystobacterineae</taxon>
        <taxon>Archangiaceae</taxon>
        <taxon>Archangium</taxon>
    </lineage>
</organism>
<dbReference type="InterPro" id="IPR041916">
    <property type="entry name" value="Anti_sigma_zinc_sf"/>
</dbReference>
<feature type="compositionally biased region" description="Acidic residues" evidence="1">
    <location>
        <begin position="182"/>
        <end position="192"/>
    </location>
</feature>
<sequence length="200" mass="21621">MKNPAREKFLPLLSPYVDGELSPEERQQVEQHLANNKDSAAQVADFRAGDAIIRHALEMRADEVDWKAFTEEVMGKVTPDKLPLFDRIKLTLSEMFTYQRGPLIAGFAGAAAAVAIAVPVSMKFATPDGYGGSKMTVQTVSVEEDALVKPVVMETDDGDAIIWVVEANGGTDGGKKKKDGDNSEETAVPDENPDGKQGEL</sequence>
<dbReference type="AlphaFoldDB" id="A0A2W5SZ93"/>
<reference evidence="3 4" key="1">
    <citation type="submission" date="2017-08" db="EMBL/GenBank/DDBJ databases">
        <title>Infants hospitalized years apart are colonized by the same room-sourced microbial strains.</title>
        <authorList>
            <person name="Brooks B."/>
            <person name="Olm M.R."/>
            <person name="Firek B.A."/>
            <person name="Baker R."/>
            <person name="Thomas B.C."/>
            <person name="Morowitz M.J."/>
            <person name="Banfield J.F."/>
        </authorList>
    </citation>
    <scope>NUCLEOTIDE SEQUENCE [LARGE SCALE GENOMIC DNA]</scope>
    <source>
        <strain evidence="3">S2_003_000_R2_14</strain>
    </source>
</reference>